<accession>A0A8D4UWG9</accession>
<dbReference type="EMBL" id="AP019697">
    <property type="protein sequence ID" value="BBK26253.1"/>
    <property type="molecule type" value="Genomic_DNA"/>
</dbReference>
<evidence type="ECO:0000313" key="3">
    <source>
        <dbReference type="Proteomes" id="UP000320585"/>
    </source>
</evidence>
<dbReference type="Proteomes" id="UP000320585">
    <property type="component" value="Chromosome"/>
</dbReference>
<dbReference type="GeneID" id="92717418"/>
<proteinExistence type="predicted"/>
<sequence>MKYESLSKIYYVSPDNYMKEYTSRFMFPYSMHLGIRIRQYNRKHDFEAFFYYPNEIAILLEKIHKSYEEFLAVESQVPPVVLHQFSLLSILDEVKSTNDIEGVRSTRKRNKRNHRWRTTEIGPAGKHRQ</sequence>
<feature type="region of interest" description="Disordered" evidence="1">
    <location>
        <begin position="101"/>
        <end position="129"/>
    </location>
</feature>
<dbReference type="AlphaFoldDB" id="A0A8D4UWG9"/>
<feature type="compositionally biased region" description="Basic residues" evidence="1">
    <location>
        <begin position="105"/>
        <end position="116"/>
    </location>
</feature>
<keyword evidence="3" id="KW-1185">Reference proteome</keyword>
<evidence type="ECO:0000313" key="2">
    <source>
        <dbReference type="EMBL" id="BBK26253.1"/>
    </source>
</evidence>
<gene>
    <name evidence="2" type="ORF">Dia5BBH33_21880</name>
</gene>
<dbReference type="KEGG" id="dho:Dia5BBH33_21880"/>
<protein>
    <submittedName>
        <fullName evidence="2">Uncharacterized protein</fullName>
    </submittedName>
</protein>
<reference evidence="3" key="1">
    <citation type="submission" date="2019-05" db="EMBL/GenBank/DDBJ databases">
        <title>Complete genome sequencing of Dialister sp. strain 5BBH33.</title>
        <authorList>
            <person name="Sakamoto M."/>
            <person name="Murakami T."/>
            <person name="Mori H."/>
        </authorList>
    </citation>
    <scope>NUCLEOTIDE SEQUENCE [LARGE SCALE GENOMIC DNA]</scope>
    <source>
        <strain evidence="3">5BBH33</strain>
    </source>
</reference>
<dbReference type="RefSeq" id="WP_198419616.1">
    <property type="nucleotide sequence ID" value="NZ_AP019697.1"/>
</dbReference>
<organism evidence="2 3">
    <name type="scientific">Dialister hominis</name>
    <dbReference type="NCBI Taxonomy" id="2582419"/>
    <lineage>
        <taxon>Bacteria</taxon>
        <taxon>Bacillati</taxon>
        <taxon>Bacillota</taxon>
        <taxon>Negativicutes</taxon>
        <taxon>Veillonellales</taxon>
        <taxon>Veillonellaceae</taxon>
        <taxon>Dialister</taxon>
    </lineage>
</organism>
<name>A0A8D4UWG9_9FIRM</name>
<evidence type="ECO:0000256" key="1">
    <source>
        <dbReference type="SAM" id="MobiDB-lite"/>
    </source>
</evidence>